<keyword evidence="2" id="KW-0472">Membrane</keyword>
<dbReference type="AlphaFoldDB" id="A0AAE1JYH6"/>
<feature type="compositionally biased region" description="Polar residues" evidence="1">
    <location>
        <begin position="1"/>
        <end position="11"/>
    </location>
</feature>
<keyword evidence="2" id="KW-0812">Transmembrane</keyword>
<reference evidence="3" key="1">
    <citation type="submission" date="2023-10" db="EMBL/GenBank/DDBJ databases">
        <title>Genome assemblies of two species of porcelain crab, Petrolisthes cinctipes and Petrolisthes manimaculis (Anomura: Porcellanidae).</title>
        <authorList>
            <person name="Angst P."/>
        </authorList>
    </citation>
    <scope>NUCLEOTIDE SEQUENCE</scope>
    <source>
        <strain evidence="3">PB745_01</strain>
        <tissue evidence="3">Gill</tissue>
    </source>
</reference>
<comment type="caution">
    <text evidence="3">The sequence shown here is derived from an EMBL/GenBank/DDBJ whole genome shotgun (WGS) entry which is preliminary data.</text>
</comment>
<feature type="region of interest" description="Disordered" evidence="1">
    <location>
        <begin position="1"/>
        <end position="32"/>
    </location>
</feature>
<feature type="transmembrane region" description="Helical" evidence="2">
    <location>
        <begin position="59"/>
        <end position="80"/>
    </location>
</feature>
<dbReference type="Proteomes" id="UP001286313">
    <property type="component" value="Unassembled WGS sequence"/>
</dbReference>
<dbReference type="EMBL" id="JAWQEG010004825">
    <property type="protein sequence ID" value="KAK3860079.1"/>
    <property type="molecule type" value="Genomic_DNA"/>
</dbReference>
<evidence type="ECO:0000256" key="2">
    <source>
        <dbReference type="SAM" id="Phobius"/>
    </source>
</evidence>
<accession>A0AAE1JYH6</accession>
<evidence type="ECO:0000313" key="3">
    <source>
        <dbReference type="EMBL" id="KAK3860079.1"/>
    </source>
</evidence>
<feature type="region of interest" description="Disordered" evidence="1">
    <location>
        <begin position="110"/>
        <end position="129"/>
    </location>
</feature>
<keyword evidence="2" id="KW-1133">Transmembrane helix</keyword>
<gene>
    <name evidence="3" type="ORF">Pcinc_033848</name>
</gene>
<keyword evidence="4" id="KW-1185">Reference proteome</keyword>
<evidence type="ECO:0000256" key="1">
    <source>
        <dbReference type="SAM" id="MobiDB-lite"/>
    </source>
</evidence>
<name>A0AAE1JYH6_PETCI</name>
<protein>
    <submittedName>
        <fullName evidence="3">Uncharacterized protein</fullName>
    </submittedName>
</protein>
<feature type="compositionally biased region" description="Basic and acidic residues" evidence="1">
    <location>
        <begin position="17"/>
        <end position="26"/>
    </location>
</feature>
<proteinExistence type="predicted"/>
<evidence type="ECO:0000313" key="4">
    <source>
        <dbReference type="Proteomes" id="UP001286313"/>
    </source>
</evidence>
<organism evidence="3 4">
    <name type="scientific">Petrolisthes cinctipes</name>
    <name type="common">Flat porcelain crab</name>
    <dbReference type="NCBI Taxonomy" id="88211"/>
    <lineage>
        <taxon>Eukaryota</taxon>
        <taxon>Metazoa</taxon>
        <taxon>Ecdysozoa</taxon>
        <taxon>Arthropoda</taxon>
        <taxon>Crustacea</taxon>
        <taxon>Multicrustacea</taxon>
        <taxon>Malacostraca</taxon>
        <taxon>Eumalacostraca</taxon>
        <taxon>Eucarida</taxon>
        <taxon>Decapoda</taxon>
        <taxon>Pleocyemata</taxon>
        <taxon>Anomura</taxon>
        <taxon>Galatheoidea</taxon>
        <taxon>Porcellanidae</taxon>
        <taxon>Petrolisthes</taxon>
    </lineage>
</organism>
<sequence length="152" mass="16180">MRTRTAATNCAVTPAERSSERPRDPPQDAAGDAGVAVSLPRLVWPECDTYLLPLRRRRLVAYTVPSAFMLVVGVFCWLSILKEEEASLGPPGVTGPAAALALVLSANQRTAGAGPTNTHPHTASPANTNMAAQRRPLDGGWRLSPGSCLYFE</sequence>